<accession>A0ABM6QCU1</accession>
<keyword evidence="3 6" id="KW-0812">Transmembrane</keyword>
<evidence type="ECO:0000313" key="9">
    <source>
        <dbReference type="Proteomes" id="UP000233458"/>
    </source>
</evidence>
<keyword evidence="4 6" id="KW-1133">Transmembrane helix</keyword>
<feature type="domain" description="EamA" evidence="7">
    <location>
        <begin position="9"/>
        <end position="140"/>
    </location>
</feature>
<proteinExistence type="inferred from homology"/>
<comment type="similarity">
    <text evidence="2">Belongs to the drug/metabolite transporter (DMT) superfamily. 10 TMS drug/metabolite exporter (DME) (TC 2.A.7.3) family.</text>
</comment>
<evidence type="ECO:0000256" key="3">
    <source>
        <dbReference type="ARBA" id="ARBA00022692"/>
    </source>
</evidence>
<dbReference type="Pfam" id="PF00892">
    <property type="entry name" value="EamA"/>
    <property type="match status" value="2"/>
</dbReference>
<dbReference type="SUPFAM" id="SSF103481">
    <property type="entry name" value="Multidrug resistance efflux transporter EmrE"/>
    <property type="match status" value="2"/>
</dbReference>
<feature type="transmembrane region" description="Helical" evidence="6">
    <location>
        <begin position="272"/>
        <end position="290"/>
    </location>
</feature>
<feature type="transmembrane region" description="Helical" evidence="6">
    <location>
        <begin position="215"/>
        <end position="234"/>
    </location>
</feature>
<evidence type="ECO:0000256" key="5">
    <source>
        <dbReference type="ARBA" id="ARBA00023136"/>
    </source>
</evidence>
<reference evidence="8 9" key="1">
    <citation type="submission" date="2017-10" db="EMBL/GenBank/DDBJ databases">
        <title>Biodiversity and function of Thalassospira species in the particle-attached aromatic-hydrocarbon-degrading consortia from the surface seawater of the China South Sea.</title>
        <authorList>
            <person name="Dong C."/>
            <person name="Liu R."/>
            <person name="Shao Z."/>
        </authorList>
    </citation>
    <scope>NUCLEOTIDE SEQUENCE [LARGE SCALE GENOMIC DNA]</scope>
    <source>
        <strain evidence="8 9">CSC3H3</strain>
    </source>
</reference>
<dbReference type="RefSeq" id="WP_101285711.1">
    <property type="nucleotide sequence ID" value="NZ_CP024199.1"/>
</dbReference>
<name>A0ABM6QCU1_9PROT</name>
<gene>
    <name evidence="8" type="ORF">CSC3H3_17855</name>
</gene>
<organism evidence="8 9">
    <name type="scientific">Thalassospira marina</name>
    <dbReference type="NCBI Taxonomy" id="2048283"/>
    <lineage>
        <taxon>Bacteria</taxon>
        <taxon>Pseudomonadati</taxon>
        <taxon>Pseudomonadota</taxon>
        <taxon>Alphaproteobacteria</taxon>
        <taxon>Rhodospirillales</taxon>
        <taxon>Thalassospiraceae</taxon>
        <taxon>Thalassospira</taxon>
    </lineage>
</organism>
<evidence type="ECO:0000313" key="8">
    <source>
        <dbReference type="EMBL" id="AUG54373.1"/>
    </source>
</evidence>
<keyword evidence="9" id="KW-1185">Reference proteome</keyword>
<sequence>MNPLPTPIKAACFATIAALLAAGFSLIVRIITRDIPSFEAVFLRFAFGLVMIAPFALRDGFGGLRTGKLHLFGLRGVLSTAEMCLWFFAVHYLPLARATTLNFTVPLFGTLLAALILREMVGHHRWLAVICGFVGVGLIIQPGIANHNGGDGSTSTIALADLLPIAAALCMARAGLITKLLVKTEKPTTILFYLMAITTPVSLVPALFVWQSPGWQSLALMALAAGMMNAMQYCNVRALQLADYSFFVGFSYLRLPLIAVFAALLFGEIPDLWLLPGAILIIGSSLYVILRERKLAQRAH</sequence>
<feature type="domain" description="EamA" evidence="7">
    <location>
        <begin position="160"/>
        <end position="289"/>
    </location>
</feature>
<evidence type="ECO:0000256" key="2">
    <source>
        <dbReference type="ARBA" id="ARBA00009853"/>
    </source>
</evidence>
<keyword evidence="5 6" id="KW-0472">Membrane</keyword>
<feature type="transmembrane region" description="Helical" evidence="6">
    <location>
        <begin position="95"/>
        <end position="117"/>
    </location>
</feature>
<feature type="transmembrane region" description="Helical" evidence="6">
    <location>
        <begin position="246"/>
        <end position="266"/>
    </location>
</feature>
<dbReference type="InterPro" id="IPR037185">
    <property type="entry name" value="EmrE-like"/>
</dbReference>
<dbReference type="PANTHER" id="PTHR22911">
    <property type="entry name" value="ACYL-MALONYL CONDENSING ENZYME-RELATED"/>
    <property type="match status" value="1"/>
</dbReference>
<comment type="subcellular location">
    <subcellularLocation>
        <location evidence="1">Membrane</location>
        <topology evidence="1">Multi-pass membrane protein</topology>
    </subcellularLocation>
</comment>
<dbReference type="PANTHER" id="PTHR22911:SF6">
    <property type="entry name" value="SOLUTE CARRIER FAMILY 35 MEMBER G1"/>
    <property type="match status" value="1"/>
</dbReference>
<feature type="transmembrane region" description="Helical" evidence="6">
    <location>
        <begin position="190"/>
        <end position="209"/>
    </location>
</feature>
<feature type="transmembrane region" description="Helical" evidence="6">
    <location>
        <begin position="126"/>
        <end position="145"/>
    </location>
</feature>
<protein>
    <submittedName>
        <fullName evidence="8">RNA polymerase subunit sigma-54</fullName>
    </submittedName>
</protein>
<dbReference type="EMBL" id="CP024199">
    <property type="protein sequence ID" value="AUG54373.1"/>
    <property type="molecule type" value="Genomic_DNA"/>
</dbReference>
<evidence type="ECO:0000256" key="1">
    <source>
        <dbReference type="ARBA" id="ARBA00004141"/>
    </source>
</evidence>
<evidence type="ECO:0000256" key="4">
    <source>
        <dbReference type="ARBA" id="ARBA00022989"/>
    </source>
</evidence>
<evidence type="ECO:0000259" key="7">
    <source>
        <dbReference type="Pfam" id="PF00892"/>
    </source>
</evidence>
<feature type="transmembrane region" description="Helical" evidence="6">
    <location>
        <begin position="41"/>
        <end position="57"/>
    </location>
</feature>
<dbReference type="InterPro" id="IPR000620">
    <property type="entry name" value="EamA_dom"/>
</dbReference>
<feature type="transmembrane region" description="Helical" evidence="6">
    <location>
        <begin position="157"/>
        <end position="178"/>
    </location>
</feature>
<dbReference type="Proteomes" id="UP000233458">
    <property type="component" value="Chromosome"/>
</dbReference>
<evidence type="ECO:0000256" key="6">
    <source>
        <dbReference type="SAM" id="Phobius"/>
    </source>
</evidence>